<accession>A0A383BIU5</accession>
<organism evidence="1">
    <name type="scientific">marine metagenome</name>
    <dbReference type="NCBI Taxonomy" id="408172"/>
    <lineage>
        <taxon>unclassified sequences</taxon>
        <taxon>metagenomes</taxon>
        <taxon>ecological metagenomes</taxon>
    </lineage>
</organism>
<dbReference type="Gene3D" id="3.40.50.720">
    <property type="entry name" value="NAD(P)-binding Rossmann-like Domain"/>
    <property type="match status" value="1"/>
</dbReference>
<dbReference type="AlphaFoldDB" id="A0A383BIU5"/>
<dbReference type="EMBL" id="UINC01200739">
    <property type="protein sequence ID" value="SVE19761.1"/>
    <property type="molecule type" value="Genomic_DNA"/>
</dbReference>
<sequence length="59" mass="6348">MSFKNQTIVITGAAGNLGSAVAETFHEANARVVLVDAKAEILDRRFPDSDSRYVKGPVN</sequence>
<evidence type="ECO:0000313" key="1">
    <source>
        <dbReference type="EMBL" id="SVE19761.1"/>
    </source>
</evidence>
<dbReference type="InterPro" id="IPR036291">
    <property type="entry name" value="NAD(P)-bd_dom_sf"/>
</dbReference>
<feature type="non-terminal residue" evidence="1">
    <location>
        <position position="59"/>
    </location>
</feature>
<proteinExistence type="predicted"/>
<name>A0A383BIU5_9ZZZZ</name>
<protein>
    <submittedName>
        <fullName evidence="1">Uncharacterized protein</fullName>
    </submittedName>
</protein>
<gene>
    <name evidence="1" type="ORF">METZ01_LOCUS472615</name>
</gene>
<reference evidence="1" key="1">
    <citation type="submission" date="2018-05" db="EMBL/GenBank/DDBJ databases">
        <authorList>
            <person name="Lanie J.A."/>
            <person name="Ng W.-L."/>
            <person name="Kazmierczak K.M."/>
            <person name="Andrzejewski T.M."/>
            <person name="Davidsen T.M."/>
            <person name="Wayne K.J."/>
            <person name="Tettelin H."/>
            <person name="Glass J.I."/>
            <person name="Rusch D."/>
            <person name="Podicherti R."/>
            <person name="Tsui H.-C.T."/>
            <person name="Winkler M.E."/>
        </authorList>
    </citation>
    <scope>NUCLEOTIDE SEQUENCE</scope>
</reference>
<dbReference type="SUPFAM" id="SSF51735">
    <property type="entry name" value="NAD(P)-binding Rossmann-fold domains"/>
    <property type="match status" value="1"/>
</dbReference>